<dbReference type="GO" id="GO:0000287">
    <property type="term" value="F:magnesium ion binding"/>
    <property type="evidence" value="ECO:0007669"/>
    <property type="project" value="UniProtKB-UniRule"/>
</dbReference>
<dbReference type="AlphaFoldDB" id="A0A9D1EMR0"/>
<evidence type="ECO:0000313" key="13">
    <source>
        <dbReference type="Proteomes" id="UP000886841"/>
    </source>
</evidence>
<dbReference type="GO" id="GO:0004048">
    <property type="term" value="F:anthranilate phosphoribosyltransferase activity"/>
    <property type="evidence" value="ECO:0007669"/>
    <property type="project" value="UniProtKB-UniRule"/>
</dbReference>
<dbReference type="GO" id="GO:0005829">
    <property type="term" value="C:cytosol"/>
    <property type="evidence" value="ECO:0007669"/>
    <property type="project" value="TreeGrafter"/>
</dbReference>
<evidence type="ECO:0000256" key="1">
    <source>
        <dbReference type="ARBA" id="ARBA00004907"/>
    </source>
</evidence>
<feature type="binding site" evidence="9">
    <location>
        <position position="119"/>
    </location>
    <ligand>
        <name>5-phospho-alpha-D-ribose 1-diphosphate</name>
        <dbReference type="ChEBI" id="CHEBI:58017"/>
    </ligand>
</feature>
<evidence type="ECO:0000256" key="5">
    <source>
        <dbReference type="ARBA" id="ARBA00022822"/>
    </source>
</evidence>
<evidence type="ECO:0000259" key="10">
    <source>
        <dbReference type="Pfam" id="PF00591"/>
    </source>
</evidence>
<proteinExistence type="inferred from homology"/>
<feature type="binding site" evidence="9">
    <location>
        <position position="165"/>
    </location>
    <ligand>
        <name>anthranilate</name>
        <dbReference type="ChEBI" id="CHEBI:16567"/>
        <label>2</label>
    </ligand>
</feature>
<evidence type="ECO:0000256" key="4">
    <source>
        <dbReference type="ARBA" id="ARBA00022679"/>
    </source>
</evidence>
<dbReference type="Pfam" id="PF02885">
    <property type="entry name" value="Glycos_trans_3N"/>
    <property type="match status" value="1"/>
</dbReference>
<feature type="binding site" evidence="9">
    <location>
        <position position="225"/>
    </location>
    <ligand>
        <name>Mg(2+)</name>
        <dbReference type="ChEBI" id="CHEBI:18420"/>
        <label>2</label>
    </ligand>
</feature>
<dbReference type="InterPro" id="IPR005940">
    <property type="entry name" value="Anthranilate_Pribosyl_Tfrase"/>
</dbReference>
<keyword evidence="4 9" id="KW-0808">Transferase</keyword>
<dbReference type="EMBL" id="DVHU01000118">
    <property type="protein sequence ID" value="HIR94399.1"/>
    <property type="molecule type" value="Genomic_DNA"/>
</dbReference>
<name>A0A9D1EMR0_9FIRM</name>
<dbReference type="SUPFAM" id="SSF52418">
    <property type="entry name" value="Nucleoside phosphorylase/phosphoribosyltransferase catalytic domain"/>
    <property type="match status" value="1"/>
</dbReference>
<feature type="binding site" evidence="9">
    <location>
        <position position="91"/>
    </location>
    <ligand>
        <name>Mg(2+)</name>
        <dbReference type="ChEBI" id="CHEBI:18420"/>
        <label>1</label>
    </ligand>
</feature>
<dbReference type="FunFam" id="3.40.1030.10:FF:000002">
    <property type="entry name" value="Anthranilate phosphoribosyltransferase"/>
    <property type="match status" value="1"/>
</dbReference>
<feature type="binding site" evidence="9">
    <location>
        <position position="225"/>
    </location>
    <ligand>
        <name>Mg(2+)</name>
        <dbReference type="ChEBI" id="CHEBI:18420"/>
        <label>1</label>
    </ligand>
</feature>
<dbReference type="Proteomes" id="UP000886841">
    <property type="component" value="Unassembled WGS sequence"/>
</dbReference>
<comment type="pathway">
    <text evidence="1 9">Amino-acid biosynthesis; L-tryptophan biosynthesis; L-tryptophan from chorismate: step 2/5.</text>
</comment>
<feature type="binding site" evidence="9">
    <location>
        <position position="110"/>
    </location>
    <ligand>
        <name>anthranilate</name>
        <dbReference type="ChEBI" id="CHEBI:16567"/>
        <label>1</label>
    </ligand>
</feature>
<dbReference type="InterPro" id="IPR000312">
    <property type="entry name" value="Glycosyl_Trfase_fam3"/>
</dbReference>
<feature type="binding site" evidence="9">
    <location>
        <begin position="82"/>
        <end position="83"/>
    </location>
    <ligand>
        <name>5-phospho-alpha-D-ribose 1-diphosphate</name>
        <dbReference type="ChEBI" id="CHEBI:58017"/>
    </ligand>
</feature>
<keyword evidence="5 9" id="KW-0822">Tryptophan biosynthesis</keyword>
<evidence type="ECO:0000256" key="2">
    <source>
        <dbReference type="ARBA" id="ARBA00022605"/>
    </source>
</evidence>
<evidence type="ECO:0000256" key="7">
    <source>
        <dbReference type="ARBA" id="ARBA00052328"/>
    </source>
</evidence>
<dbReference type="EC" id="2.4.2.18" evidence="9"/>
<dbReference type="InterPro" id="IPR035902">
    <property type="entry name" value="Nuc_phospho_transferase"/>
</dbReference>
<feature type="binding site" evidence="9">
    <location>
        <position position="224"/>
    </location>
    <ligand>
        <name>Mg(2+)</name>
        <dbReference type="ChEBI" id="CHEBI:18420"/>
        <label>2</label>
    </ligand>
</feature>
<feature type="binding site" evidence="9">
    <location>
        <begin position="89"/>
        <end position="92"/>
    </location>
    <ligand>
        <name>5-phospho-alpha-D-ribose 1-diphosphate</name>
        <dbReference type="ChEBI" id="CHEBI:58017"/>
    </ligand>
</feature>
<evidence type="ECO:0000256" key="9">
    <source>
        <dbReference type="HAMAP-Rule" id="MF_00211"/>
    </source>
</evidence>
<comment type="cofactor">
    <cofactor evidence="9">
        <name>Mg(2+)</name>
        <dbReference type="ChEBI" id="CHEBI:18420"/>
    </cofactor>
    <text evidence="9">Binds 2 magnesium ions per monomer.</text>
</comment>
<comment type="function">
    <text evidence="9">Catalyzes the transfer of the phosphoribosyl group of 5-phosphorylribose-1-pyrophosphate (PRPP) to anthranilate to yield N-(5'-phosphoribosyl)-anthranilate (PRA).</text>
</comment>
<dbReference type="GO" id="GO:0000162">
    <property type="term" value="P:L-tryptophan biosynthetic process"/>
    <property type="evidence" value="ECO:0007669"/>
    <property type="project" value="UniProtKB-UniRule"/>
</dbReference>
<comment type="similarity">
    <text evidence="8">In the C-terminal section; belongs to the anthranilate phosphoribosyltransferase family.</text>
</comment>
<reference evidence="12" key="1">
    <citation type="submission" date="2020-10" db="EMBL/GenBank/DDBJ databases">
        <authorList>
            <person name="Gilroy R."/>
        </authorList>
    </citation>
    <scope>NUCLEOTIDE SEQUENCE</scope>
    <source>
        <strain evidence="12">ChiSxjej1B13-7041</strain>
    </source>
</reference>
<dbReference type="NCBIfam" id="TIGR01245">
    <property type="entry name" value="trpD"/>
    <property type="match status" value="1"/>
</dbReference>
<evidence type="ECO:0000313" key="12">
    <source>
        <dbReference type="EMBL" id="HIR94399.1"/>
    </source>
</evidence>
<comment type="similarity">
    <text evidence="9">Belongs to the anthranilate phosphoribosyltransferase family.</text>
</comment>
<reference evidence="12" key="2">
    <citation type="journal article" date="2021" name="PeerJ">
        <title>Extensive microbial diversity within the chicken gut microbiome revealed by metagenomics and culture.</title>
        <authorList>
            <person name="Gilroy R."/>
            <person name="Ravi A."/>
            <person name="Getino M."/>
            <person name="Pursley I."/>
            <person name="Horton D.L."/>
            <person name="Alikhan N.F."/>
            <person name="Baker D."/>
            <person name="Gharbi K."/>
            <person name="Hall N."/>
            <person name="Watson M."/>
            <person name="Adriaenssens E.M."/>
            <person name="Foster-Nyarko E."/>
            <person name="Jarju S."/>
            <person name="Secka A."/>
            <person name="Antonio M."/>
            <person name="Oren A."/>
            <person name="Chaudhuri R.R."/>
            <person name="La Ragione R."/>
            <person name="Hildebrand F."/>
            <person name="Pallen M.J."/>
        </authorList>
    </citation>
    <scope>NUCLEOTIDE SEQUENCE</scope>
    <source>
        <strain evidence="12">ChiSxjej1B13-7041</strain>
    </source>
</reference>
<comment type="catalytic activity">
    <reaction evidence="7 9">
        <text>N-(5-phospho-beta-D-ribosyl)anthranilate + diphosphate = 5-phospho-alpha-D-ribose 1-diphosphate + anthranilate</text>
        <dbReference type="Rhea" id="RHEA:11768"/>
        <dbReference type="ChEBI" id="CHEBI:16567"/>
        <dbReference type="ChEBI" id="CHEBI:18277"/>
        <dbReference type="ChEBI" id="CHEBI:33019"/>
        <dbReference type="ChEBI" id="CHEBI:58017"/>
        <dbReference type="EC" id="2.4.2.18"/>
    </reaction>
</comment>
<keyword evidence="9" id="KW-0460">Magnesium</keyword>
<protein>
    <recommendedName>
        <fullName evidence="9">Anthranilate phosphoribosyltransferase</fullName>
        <ecNumber evidence="9">2.4.2.18</ecNumber>
    </recommendedName>
</protein>
<comment type="subunit">
    <text evidence="9">Homodimer.</text>
</comment>
<dbReference type="Gene3D" id="3.40.1030.10">
    <property type="entry name" value="Nucleoside phosphorylase/phosphoribosyltransferase catalytic domain"/>
    <property type="match status" value="1"/>
</dbReference>
<dbReference type="InterPro" id="IPR036320">
    <property type="entry name" value="Glycosyl_Trfase_fam3_N_dom_sf"/>
</dbReference>
<evidence type="ECO:0000256" key="8">
    <source>
        <dbReference type="ARBA" id="ARBA00061188"/>
    </source>
</evidence>
<gene>
    <name evidence="9 12" type="primary">trpD</name>
    <name evidence="12" type="ORF">IAB98_13375</name>
</gene>
<dbReference type="HAMAP" id="MF_00211">
    <property type="entry name" value="TrpD"/>
    <property type="match status" value="1"/>
</dbReference>
<feature type="domain" description="Glycosyl transferase family 3" evidence="10">
    <location>
        <begin position="73"/>
        <end position="323"/>
    </location>
</feature>
<keyword evidence="3 9" id="KW-0328">Glycosyltransferase</keyword>
<feature type="domain" description="Glycosyl transferase family 3 N-terminal" evidence="11">
    <location>
        <begin position="3"/>
        <end position="65"/>
    </location>
</feature>
<comment type="caution">
    <text evidence="9">Lacks conserved residue(s) required for the propagation of feature annotation.</text>
</comment>
<sequence length="336" mass="36024">MIKEAIIKLSRKEDLTYQEAEQVMNEIMEGKATDVQMSAYLTALSLKGETIDEITASASGMRAHCIKLLHDMDVLEIVGTGGDGSNSFNISTTAALVIAAGGVPVAKHGNRAASSKCGAADVLEALGVKITLPPEQSASLLKDINICFLFAQNYHIAMKYVAPIRKELGIRTVFNILGPLSNPAGANMELMGVYEEALVEPLAQVMAKLGVRRGMVVFGQDKLDEISMSAPTSVCEIKDGWFQSYEITPEQFGYTRCDKKELIGGTPEENAAITRSILNGTLHGPKRCAVCLNAGAALYITGKAPTLEAGVRLAESLIDSKAALAKLEEFIQKSNR</sequence>
<keyword evidence="6 9" id="KW-0057">Aromatic amino acid biosynthesis</keyword>
<evidence type="ECO:0000259" key="11">
    <source>
        <dbReference type="Pfam" id="PF02885"/>
    </source>
</evidence>
<dbReference type="PANTHER" id="PTHR43285:SF2">
    <property type="entry name" value="ANTHRANILATE PHOSPHORIBOSYLTRANSFERASE"/>
    <property type="match status" value="1"/>
</dbReference>
<feature type="binding site" evidence="9">
    <location>
        <begin position="107"/>
        <end position="115"/>
    </location>
    <ligand>
        <name>5-phospho-alpha-D-ribose 1-diphosphate</name>
        <dbReference type="ChEBI" id="CHEBI:58017"/>
    </ligand>
</feature>
<dbReference type="Gene3D" id="1.20.970.10">
    <property type="entry name" value="Transferase, Pyrimidine Nucleoside Phosphorylase, Chain C"/>
    <property type="match status" value="1"/>
</dbReference>
<keyword evidence="9" id="KW-0479">Metal-binding</keyword>
<dbReference type="SUPFAM" id="SSF47648">
    <property type="entry name" value="Nucleoside phosphorylase/phosphoribosyltransferase N-terminal domain"/>
    <property type="match status" value="1"/>
</dbReference>
<evidence type="ECO:0000256" key="3">
    <source>
        <dbReference type="ARBA" id="ARBA00022676"/>
    </source>
</evidence>
<comment type="caution">
    <text evidence="12">The sequence shown here is derived from an EMBL/GenBank/DDBJ whole genome shotgun (WGS) entry which is preliminary data.</text>
</comment>
<feature type="binding site" evidence="9">
    <location>
        <position position="87"/>
    </location>
    <ligand>
        <name>5-phospho-alpha-D-ribose 1-diphosphate</name>
        <dbReference type="ChEBI" id="CHEBI:58017"/>
    </ligand>
</feature>
<accession>A0A9D1EMR0</accession>
<feature type="binding site" evidence="9">
    <location>
        <position position="79"/>
    </location>
    <ligand>
        <name>anthranilate</name>
        <dbReference type="ChEBI" id="CHEBI:16567"/>
        <label>1</label>
    </ligand>
</feature>
<evidence type="ECO:0000256" key="6">
    <source>
        <dbReference type="ARBA" id="ARBA00023141"/>
    </source>
</evidence>
<dbReference type="InterPro" id="IPR017459">
    <property type="entry name" value="Glycosyl_Trfase_fam3_N_dom"/>
</dbReference>
<dbReference type="PANTHER" id="PTHR43285">
    <property type="entry name" value="ANTHRANILATE PHOSPHORIBOSYLTRANSFERASE"/>
    <property type="match status" value="1"/>
</dbReference>
<dbReference type="Pfam" id="PF00591">
    <property type="entry name" value="Glycos_transf_3"/>
    <property type="match status" value="1"/>
</dbReference>
<feature type="binding site" evidence="9">
    <location>
        <position position="79"/>
    </location>
    <ligand>
        <name>5-phospho-alpha-D-ribose 1-diphosphate</name>
        <dbReference type="ChEBI" id="CHEBI:58017"/>
    </ligand>
</feature>
<organism evidence="12 13">
    <name type="scientific">Candidatus Egerieimonas intestinavium</name>
    <dbReference type="NCBI Taxonomy" id="2840777"/>
    <lineage>
        <taxon>Bacteria</taxon>
        <taxon>Bacillati</taxon>
        <taxon>Bacillota</taxon>
        <taxon>Clostridia</taxon>
        <taxon>Lachnospirales</taxon>
        <taxon>Lachnospiraceae</taxon>
        <taxon>Lachnospiraceae incertae sedis</taxon>
        <taxon>Candidatus Egerieimonas</taxon>
    </lineage>
</organism>
<keyword evidence="2 9" id="KW-0028">Amino-acid biosynthesis</keyword>